<accession>A0A183E2M5</accession>
<name>A0A183E2M5_9BILA</name>
<dbReference type="AlphaFoldDB" id="A0A183E2M5"/>
<evidence type="ECO:0000313" key="3">
    <source>
        <dbReference type="WBParaSite" id="GPUH_0001523601-mRNA-1"/>
    </source>
</evidence>
<organism evidence="3">
    <name type="scientific">Gongylonema pulchrum</name>
    <dbReference type="NCBI Taxonomy" id="637853"/>
    <lineage>
        <taxon>Eukaryota</taxon>
        <taxon>Metazoa</taxon>
        <taxon>Ecdysozoa</taxon>
        <taxon>Nematoda</taxon>
        <taxon>Chromadorea</taxon>
        <taxon>Rhabditida</taxon>
        <taxon>Spirurina</taxon>
        <taxon>Spiruromorpha</taxon>
        <taxon>Spiruroidea</taxon>
        <taxon>Gongylonematidae</taxon>
        <taxon>Gongylonema</taxon>
    </lineage>
</organism>
<dbReference type="WBParaSite" id="GPUH_0001523601-mRNA-1">
    <property type="protein sequence ID" value="GPUH_0001523601-mRNA-1"/>
    <property type="gene ID" value="GPUH_0001523601"/>
</dbReference>
<evidence type="ECO:0000313" key="2">
    <source>
        <dbReference type="Proteomes" id="UP000271098"/>
    </source>
</evidence>
<dbReference type="EMBL" id="UYRT01082170">
    <property type="protein sequence ID" value="VDN25584.1"/>
    <property type="molecule type" value="Genomic_DNA"/>
</dbReference>
<evidence type="ECO:0000313" key="1">
    <source>
        <dbReference type="EMBL" id="VDN25584.1"/>
    </source>
</evidence>
<proteinExistence type="predicted"/>
<gene>
    <name evidence="1" type="ORF">GPUH_LOCUS15216</name>
</gene>
<reference evidence="1 2" key="2">
    <citation type="submission" date="2018-11" db="EMBL/GenBank/DDBJ databases">
        <authorList>
            <consortium name="Pathogen Informatics"/>
        </authorList>
    </citation>
    <scope>NUCLEOTIDE SEQUENCE [LARGE SCALE GENOMIC DNA]</scope>
</reference>
<dbReference type="Proteomes" id="UP000271098">
    <property type="component" value="Unassembled WGS sequence"/>
</dbReference>
<reference evidence="3" key="1">
    <citation type="submission" date="2016-06" db="UniProtKB">
        <authorList>
            <consortium name="WormBaseParasite"/>
        </authorList>
    </citation>
    <scope>IDENTIFICATION</scope>
</reference>
<protein>
    <submittedName>
        <fullName evidence="3">Transcriptional regulator</fullName>
    </submittedName>
</protein>
<sequence length="64" mass="7073">MKDYSKRMFTALKIAQDVLRTSLASVLHSDQFEIVGLSFTGNRSSPSTVAEKAQICTGSVNWHL</sequence>
<keyword evidence="2" id="KW-1185">Reference proteome</keyword>